<proteinExistence type="predicted"/>
<reference evidence="2" key="1">
    <citation type="submission" date="2020-05" db="EMBL/GenBank/DDBJ databases">
        <authorList>
            <person name="Chiriac C."/>
            <person name="Salcher M."/>
            <person name="Ghai R."/>
            <person name="Kavagutti S V."/>
        </authorList>
    </citation>
    <scope>NUCLEOTIDE SEQUENCE</scope>
</reference>
<dbReference type="AlphaFoldDB" id="A0A6J7K8K2"/>
<dbReference type="EMBL" id="CAFBMK010000345">
    <property type="protein sequence ID" value="CAB4951313.1"/>
    <property type="molecule type" value="Genomic_DNA"/>
</dbReference>
<accession>A0A6J7K8K2</accession>
<dbReference type="Pfam" id="PF01627">
    <property type="entry name" value="Hpt"/>
    <property type="match status" value="1"/>
</dbReference>
<dbReference type="GO" id="GO:0000160">
    <property type="term" value="P:phosphorelay signal transduction system"/>
    <property type="evidence" value="ECO:0007669"/>
    <property type="project" value="InterPro"/>
</dbReference>
<organism evidence="2">
    <name type="scientific">freshwater metagenome</name>
    <dbReference type="NCBI Taxonomy" id="449393"/>
    <lineage>
        <taxon>unclassified sequences</taxon>
        <taxon>metagenomes</taxon>
        <taxon>ecological metagenomes</taxon>
    </lineage>
</organism>
<evidence type="ECO:0000313" key="2">
    <source>
        <dbReference type="EMBL" id="CAB4951313.1"/>
    </source>
</evidence>
<dbReference type="InterPro" id="IPR008207">
    <property type="entry name" value="Sig_transdc_His_kin_Hpt_dom"/>
</dbReference>
<gene>
    <name evidence="2" type="ORF">UFOPK3564_03499</name>
</gene>
<dbReference type="InterPro" id="IPR036641">
    <property type="entry name" value="HPT_dom_sf"/>
</dbReference>
<feature type="domain" description="HPt" evidence="1">
    <location>
        <begin position="28"/>
        <end position="104"/>
    </location>
</feature>
<name>A0A6J7K8K2_9ZZZZ</name>
<evidence type="ECO:0000259" key="1">
    <source>
        <dbReference type="Pfam" id="PF01627"/>
    </source>
</evidence>
<dbReference type="SUPFAM" id="SSF47226">
    <property type="entry name" value="Histidine-containing phosphotransfer domain, HPT domain"/>
    <property type="match status" value="1"/>
</dbReference>
<protein>
    <submittedName>
        <fullName evidence="2">Unannotated protein</fullName>
    </submittedName>
</protein>
<sequence>MADADPGLDDALAELWLRARARVDARIDVLDEAAAALGSPEGLPDELRERARTQAHQLAGLLGTLGLSDASPVARRVELLLAQGPGPADAATVAAAADELRAAAEAGPTA</sequence>